<dbReference type="Proteomes" id="UP000813444">
    <property type="component" value="Unassembled WGS sequence"/>
</dbReference>
<evidence type="ECO:0000256" key="2">
    <source>
        <dbReference type="ARBA" id="ARBA00004141"/>
    </source>
</evidence>
<evidence type="ECO:0000259" key="8">
    <source>
        <dbReference type="Pfam" id="PF01425"/>
    </source>
</evidence>
<feature type="transmembrane region" description="Helical" evidence="7">
    <location>
        <begin position="751"/>
        <end position="774"/>
    </location>
</feature>
<comment type="subcellular location">
    <subcellularLocation>
        <location evidence="2">Membrane</location>
        <topology evidence="2">Multi-pass membrane protein</topology>
    </subcellularLocation>
</comment>
<dbReference type="PANTHER" id="PTHR46072">
    <property type="entry name" value="AMIDASE-RELATED-RELATED"/>
    <property type="match status" value="1"/>
</dbReference>
<keyword evidence="7" id="KW-1133">Transmembrane helix</keyword>
<dbReference type="SUPFAM" id="SSF75304">
    <property type="entry name" value="Amidase signature (AS) enzymes"/>
    <property type="match status" value="1"/>
</dbReference>
<evidence type="ECO:0000256" key="1">
    <source>
        <dbReference type="ARBA" id="ARBA00001311"/>
    </source>
</evidence>
<dbReference type="EMBL" id="JAGPNK010000003">
    <property type="protein sequence ID" value="KAH7324159.1"/>
    <property type="molecule type" value="Genomic_DNA"/>
</dbReference>
<feature type="region of interest" description="Disordered" evidence="6">
    <location>
        <begin position="810"/>
        <end position="841"/>
    </location>
</feature>
<feature type="transmembrane region" description="Helical" evidence="7">
    <location>
        <begin position="780"/>
        <end position="800"/>
    </location>
</feature>
<feature type="transmembrane region" description="Helical" evidence="7">
    <location>
        <begin position="693"/>
        <end position="718"/>
    </location>
</feature>
<dbReference type="InterPro" id="IPR036928">
    <property type="entry name" value="AS_sf"/>
</dbReference>
<feature type="transmembrane region" description="Helical" evidence="7">
    <location>
        <begin position="966"/>
        <end position="985"/>
    </location>
</feature>
<feature type="domain" description="Amidase" evidence="8">
    <location>
        <begin position="80"/>
        <end position="532"/>
    </location>
</feature>
<reference evidence="9" key="1">
    <citation type="journal article" date="2021" name="Nat. Commun.">
        <title>Genetic determinants of endophytism in the Arabidopsis root mycobiome.</title>
        <authorList>
            <person name="Mesny F."/>
            <person name="Miyauchi S."/>
            <person name="Thiergart T."/>
            <person name="Pickel B."/>
            <person name="Atanasova L."/>
            <person name="Karlsson M."/>
            <person name="Huettel B."/>
            <person name="Barry K.W."/>
            <person name="Haridas S."/>
            <person name="Chen C."/>
            <person name="Bauer D."/>
            <person name="Andreopoulos W."/>
            <person name="Pangilinan J."/>
            <person name="LaButti K."/>
            <person name="Riley R."/>
            <person name="Lipzen A."/>
            <person name="Clum A."/>
            <person name="Drula E."/>
            <person name="Henrissat B."/>
            <person name="Kohler A."/>
            <person name="Grigoriev I.V."/>
            <person name="Martin F.M."/>
            <person name="Hacquard S."/>
        </authorList>
    </citation>
    <scope>NUCLEOTIDE SEQUENCE</scope>
    <source>
        <strain evidence="9">MPI-CAGE-CH-0235</strain>
    </source>
</reference>
<feature type="transmembrane region" description="Helical" evidence="7">
    <location>
        <begin position="630"/>
        <end position="648"/>
    </location>
</feature>
<evidence type="ECO:0000256" key="6">
    <source>
        <dbReference type="SAM" id="MobiDB-lite"/>
    </source>
</evidence>
<feature type="transmembrane region" description="Helical" evidence="7">
    <location>
        <begin position="870"/>
        <end position="891"/>
    </location>
</feature>
<gene>
    <name evidence="9" type="ORF">B0I35DRAFT_387774</name>
</gene>
<comment type="similarity">
    <text evidence="3">Belongs to the amidase family.</text>
</comment>
<dbReference type="Pfam" id="PF07690">
    <property type="entry name" value="MFS_1"/>
    <property type="match status" value="1"/>
</dbReference>
<dbReference type="Gene3D" id="3.90.1300.10">
    <property type="entry name" value="Amidase signature (AS) domain"/>
    <property type="match status" value="1"/>
</dbReference>
<dbReference type="SUPFAM" id="SSF103473">
    <property type="entry name" value="MFS general substrate transporter"/>
    <property type="match status" value="1"/>
</dbReference>
<dbReference type="GO" id="GO:0022857">
    <property type="term" value="F:transmembrane transporter activity"/>
    <property type="evidence" value="ECO:0007669"/>
    <property type="project" value="InterPro"/>
</dbReference>
<keyword evidence="7" id="KW-0472">Membrane</keyword>
<dbReference type="OrthoDB" id="5215911at2759"/>
<protein>
    <recommendedName>
        <fullName evidence="4">amidase</fullName>
        <ecNumber evidence="4">3.5.1.4</ecNumber>
    </recommendedName>
</protein>
<feature type="compositionally biased region" description="Basic and acidic residues" evidence="6">
    <location>
        <begin position="827"/>
        <end position="838"/>
    </location>
</feature>
<dbReference type="InterPro" id="IPR036259">
    <property type="entry name" value="MFS_trans_sf"/>
</dbReference>
<dbReference type="InterPro" id="IPR020556">
    <property type="entry name" value="Amidase_CS"/>
</dbReference>
<keyword evidence="5" id="KW-0378">Hydrolase</keyword>
<accession>A0A8K0SST2</accession>
<keyword evidence="7" id="KW-0812">Transmembrane</keyword>
<comment type="caution">
    <text evidence="9">The sequence shown here is derived from an EMBL/GenBank/DDBJ whole genome shotgun (WGS) entry which is preliminary data.</text>
</comment>
<dbReference type="PANTHER" id="PTHR46072:SF4">
    <property type="entry name" value="AMIDASE C550.07-RELATED"/>
    <property type="match status" value="1"/>
</dbReference>
<evidence type="ECO:0000256" key="3">
    <source>
        <dbReference type="ARBA" id="ARBA00009199"/>
    </source>
</evidence>
<feature type="transmembrane region" description="Helical" evidence="7">
    <location>
        <begin position="924"/>
        <end position="945"/>
    </location>
</feature>
<dbReference type="GO" id="GO:0004040">
    <property type="term" value="F:amidase activity"/>
    <property type="evidence" value="ECO:0007669"/>
    <property type="project" value="UniProtKB-EC"/>
</dbReference>
<evidence type="ECO:0000313" key="9">
    <source>
        <dbReference type="EMBL" id="KAH7324159.1"/>
    </source>
</evidence>
<comment type="catalytic activity">
    <reaction evidence="1">
        <text>a monocarboxylic acid amide + H2O = a monocarboxylate + NH4(+)</text>
        <dbReference type="Rhea" id="RHEA:12020"/>
        <dbReference type="ChEBI" id="CHEBI:15377"/>
        <dbReference type="ChEBI" id="CHEBI:28938"/>
        <dbReference type="ChEBI" id="CHEBI:35757"/>
        <dbReference type="ChEBI" id="CHEBI:83628"/>
        <dbReference type="EC" id="3.5.1.4"/>
    </reaction>
</comment>
<proteinExistence type="inferred from homology"/>
<dbReference type="Gene3D" id="1.20.1250.20">
    <property type="entry name" value="MFS general substrate transporter like domains"/>
    <property type="match status" value="1"/>
</dbReference>
<keyword evidence="10" id="KW-1185">Reference proteome</keyword>
<feature type="transmembrane region" description="Helical" evidence="7">
    <location>
        <begin position="1058"/>
        <end position="1079"/>
    </location>
</feature>
<feature type="transmembrane region" description="Helical" evidence="7">
    <location>
        <begin position="668"/>
        <end position="687"/>
    </location>
</feature>
<evidence type="ECO:0000256" key="5">
    <source>
        <dbReference type="ARBA" id="ARBA00022801"/>
    </source>
</evidence>
<organism evidence="9 10">
    <name type="scientific">Stachybotrys elegans</name>
    <dbReference type="NCBI Taxonomy" id="80388"/>
    <lineage>
        <taxon>Eukaryota</taxon>
        <taxon>Fungi</taxon>
        <taxon>Dikarya</taxon>
        <taxon>Ascomycota</taxon>
        <taxon>Pezizomycotina</taxon>
        <taxon>Sordariomycetes</taxon>
        <taxon>Hypocreomycetidae</taxon>
        <taxon>Hypocreales</taxon>
        <taxon>Stachybotryaceae</taxon>
        <taxon>Stachybotrys</taxon>
    </lineage>
</organism>
<dbReference type="InterPro" id="IPR023631">
    <property type="entry name" value="Amidase_dom"/>
</dbReference>
<name>A0A8K0SST2_9HYPO</name>
<evidence type="ECO:0000313" key="10">
    <source>
        <dbReference type="Proteomes" id="UP000813444"/>
    </source>
</evidence>
<dbReference type="Pfam" id="PF01425">
    <property type="entry name" value="Amidase"/>
    <property type="match status" value="1"/>
</dbReference>
<feature type="transmembrane region" description="Helical" evidence="7">
    <location>
        <begin position="991"/>
        <end position="1017"/>
    </location>
</feature>
<sequence length="1107" mass="122832">MSCPSELKSCEEKVQWAQSKRDASLAKVEPKLEGIPAELPLNSQGLPKAVLTEREIEITETYSITELLSALSSRRISVEEVTRAFLRRAALAHAATNCLTELLWDEAIARAKYLDALPEPKGALFGLPISTKEHQGMVGPDVSTSASYVAWIGKKHGSNLLYDTFWDEGCVFFARTNQPQAIMHLETESVVYGRTVNPYNRNLTPGGSSGGESALVGMRGSILGVGSDIGGSIRCPSAHAGIYGFKPTTKTISTYGSRSAMAGRDTIWGSAGPMCVDRDALEIFMKVAVAAKPWLLDPSITVKEWVPYQFTKPLKVAIQWWDGVVQPHPPMTRALREVAEACRKAGMTVVDWDCEKLDHKKAWNILTGLYWPDGGKEVLDLLEEAGEPILPLTKFILHDQGRLKSLTCHEQWQLCAERDDYRTMYARAWTDTAKDDGQEVDVIICPPNFGAATPHDQSRYWAYTAQWNLLDYPAAVFPVTTVDPVKDVKDAAYVPKNEDDKFVYDMYTPETFKDAPVSLQIVGRRQHDAKVLAALVEIERALGRPLSFLTSLAEPLIHKSPIMSPKETTEAEPSFPPGTVRLIDMDGSLSASHAEGEKEKDIILVPQPSEDPEDPLNWSYKRKILATSCVIMYTFMIAIPSSAVYSVVTPIRQHTSLSLQDINNGTGIMFLFYGWGCVFWQAVALQWGKRPVYLFSCLANVVVLATAPMCTTTGPYLANRILLGFFGSPVESLTEISITDIWYTHERAKYLAWYGWALACSGKLAPMLSGFINAGMGWKWTLWWCSIFNAIAFIYCFFLMEETNYDRKHRAHPETSAEAKPQTPETSEDKKVDAKSEVEPTDYESGEVQWSKKSYWDKLSIKDKKRPNRFLDIIIAPFKGFTYMPVVYAGFMYGANSLVWTGVQNATIGTVYTLQYGFNTAGVAGGYAAGIIGTIIGGYYCGKVGHLLTVKMARRNGGIAEAEHTLYLFIAGVVLVPFGLILYGLGVHYHLHWFALVFTQALLSVNSSLCVAASLNYAISSYPELSGQMVTTCVLIRNTLSFAINFGITPWLQSSGYLRVYCIMGGIGLVWNSSCLLMAKYGRSIRVRSAARYWRDVDYAKSKGLSH</sequence>
<evidence type="ECO:0000256" key="4">
    <source>
        <dbReference type="ARBA" id="ARBA00012922"/>
    </source>
</evidence>
<dbReference type="EC" id="3.5.1.4" evidence="4"/>
<dbReference type="GO" id="GO:0016020">
    <property type="term" value="C:membrane"/>
    <property type="evidence" value="ECO:0007669"/>
    <property type="project" value="UniProtKB-SubCell"/>
</dbReference>
<dbReference type="InterPro" id="IPR011701">
    <property type="entry name" value="MFS"/>
</dbReference>
<evidence type="ECO:0000256" key="7">
    <source>
        <dbReference type="SAM" id="Phobius"/>
    </source>
</evidence>
<feature type="transmembrane region" description="Helical" evidence="7">
    <location>
        <begin position="1029"/>
        <end position="1052"/>
    </location>
</feature>
<dbReference type="PROSITE" id="PS00571">
    <property type="entry name" value="AMIDASES"/>
    <property type="match status" value="1"/>
</dbReference>
<dbReference type="AlphaFoldDB" id="A0A8K0SST2"/>